<name>A0A2P1NNB8_9BURK</name>
<dbReference type="OrthoDB" id="8685558at2"/>
<evidence type="ECO:0000313" key="2">
    <source>
        <dbReference type="Proteomes" id="UP000241829"/>
    </source>
</evidence>
<evidence type="ECO:0000313" key="1">
    <source>
        <dbReference type="EMBL" id="AVP58545.1"/>
    </source>
</evidence>
<dbReference type="EMBL" id="CP027792">
    <property type="protein sequence ID" value="AVP58545.1"/>
    <property type="molecule type" value="Genomic_DNA"/>
</dbReference>
<reference evidence="2" key="1">
    <citation type="submission" date="2018-03" db="EMBL/GenBank/DDBJ databases">
        <title>Genome sequencing of Melaminivora sp. strain SC2-7.</title>
        <authorList>
            <person name="Kim S.-J."/>
            <person name="Heo J."/>
            <person name="Ahn J.-H."/>
            <person name="Kwon S.-W."/>
        </authorList>
    </citation>
    <scope>NUCLEOTIDE SEQUENCE [LARGE SCALE GENOMIC DNA]</scope>
    <source>
        <strain evidence="2">SC2-7</strain>
    </source>
</reference>
<dbReference type="Proteomes" id="UP000241829">
    <property type="component" value="Chromosome"/>
</dbReference>
<protein>
    <submittedName>
        <fullName evidence="1">Uncharacterized protein</fullName>
    </submittedName>
</protein>
<dbReference type="RefSeq" id="WP_106847094.1">
    <property type="nucleotide sequence ID" value="NZ_CP027792.1"/>
</dbReference>
<dbReference type="KEGG" id="melm:C7H73_13300"/>
<keyword evidence="2" id="KW-1185">Reference proteome</keyword>
<dbReference type="AlphaFoldDB" id="A0A2P1NNB8"/>
<sequence length="121" mass="13094">MALQFLDFDYSEAEDGVATWDAIASVPQARLDALAQEAQSILAWACAEFGALHGPHEEGGLWQYDLQCERPGQPLQEIRFDEAREALVPALQAEGDGRVTLTLSVSGLPAFAEAFAARFGL</sequence>
<proteinExistence type="predicted"/>
<accession>A0A2P1NNB8</accession>
<gene>
    <name evidence="1" type="ORF">C7H73_13300</name>
</gene>
<organism evidence="1 2">
    <name type="scientific">Pulveribacter suum</name>
    <dbReference type="NCBI Taxonomy" id="2116657"/>
    <lineage>
        <taxon>Bacteria</taxon>
        <taxon>Pseudomonadati</taxon>
        <taxon>Pseudomonadota</taxon>
        <taxon>Betaproteobacteria</taxon>
        <taxon>Burkholderiales</taxon>
        <taxon>Comamonadaceae</taxon>
        <taxon>Pulveribacter</taxon>
    </lineage>
</organism>